<proteinExistence type="predicted"/>
<gene>
    <name evidence="1" type="ORF">GCM10011510_11410</name>
</gene>
<reference evidence="1" key="1">
    <citation type="journal article" date="2014" name="Int. J. Syst. Evol. Microbiol.">
        <title>Complete genome sequence of Corynebacterium casei LMG S-19264T (=DSM 44701T), isolated from a smear-ripened cheese.</title>
        <authorList>
            <consortium name="US DOE Joint Genome Institute (JGI-PGF)"/>
            <person name="Walter F."/>
            <person name="Albersmeier A."/>
            <person name="Kalinowski J."/>
            <person name="Ruckert C."/>
        </authorList>
    </citation>
    <scope>NUCLEOTIDE SEQUENCE</scope>
    <source>
        <strain evidence="1">CGMCC 1.15533</strain>
    </source>
</reference>
<evidence type="ECO:0000313" key="1">
    <source>
        <dbReference type="EMBL" id="GGE31801.1"/>
    </source>
</evidence>
<dbReference type="Proteomes" id="UP000660801">
    <property type="component" value="Unassembled WGS sequence"/>
</dbReference>
<keyword evidence="2" id="KW-1185">Reference proteome</keyword>
<evidence type="ECO:0000313" key="2">
    <source>
        <dbReference type="Proteomes" id="UP000660801"/>
    </source>
</evidence>
<protein>
    <submittedName>
        <fullName evidence="1">Uncharacterized protein</fullName>
    </submittedName>
</protein>
<dbReference type="EMBL" id="BMJN01000017">
    <property type="protein sequence ID" value="GGE31801.1"/>
    <property type="molecule type" value="Genomic_DNA"/>
</dbReference>
<reference evidence="1" key="2">
    <citation type="submission" date="2020-09" db="EMBL/GenBank/DDBJ databases">
        <authorList>
            <person name="Sun Q."/>
            <person name="Zhou Y."/>
        </authorList>
    </citation>
    <scope>NUCLEOTIDE SEQUENCE</scope>
    <source>
        <strain evidence="1">CGMCC 1.15533</strain>
    </source>
</reference>
<comment type="caution">
    <text evidence="1">The sequence shown here is derived from an EMBL/GenBank/DDBJ whole genome shotgun (WGS) entry which is preliminary data.</text>
</comment>
<sequence length="50" mass="5825">MYGMIEHIERDDASACFSIKQVMQWSVTTMWDKEEVMQGIVSWLNGVIET</sequence>
<accession>A0A917A772</accession>
<name>A0A917A772_9STRE</name>
<dbReference type="AlphaFoldDB" id="A0A917A772"/>
<organism evidence="1 2">
    <name type="scientific">Streptococcus himalayensis</name>
    <dbReference type="NCBI Taxonomy" id="1888195"/>
    <lineage>
        <taxon>Bacteria</taxon>
        <taxon>Bacillati</taxon>
        <taxon>Bacillota</taxon>
        <taxon>Bacilli</taxon>
        <taxon>Lactobacillales</taxon>
        <taxon>Streptococcaceae</taxon>
        <taxon>Streptococcus</taxon>
    </lineage>
</organism>